<keyword evidence="2" id="KW-0547">Nucleotide-binding</keyword>
<evidence type="ECO:0000256" key="1">
    <source>
        <dbReference type="ARBA" id="ARBA00007837"/>
    </source>
</evidence>
<evidence type="ECO:0000256" key="2">
    <source>
        <dbReference type="ARBA" id="ARBA00022741"/>
    </source>
</evidence>
<dbReference type="GO" id="GO:0008986">
    <property type="term" value="F:pyruvate, water dikinase activity"/>
    <property type="evidence" value="ECO:0007669"/>
    <property type="project" value="InterPro"/>
</dbReference>
<dbReference type="Proteomes" id="UP000176846">
    <property type="component" value="Unassembled WGS sequence"/>
</dbReference>
<dbReference type="EMBL" id="MGEK01000033">
    <property type="protein sequence ID" value="OGL81148.1"/>
    <property type="molecule type" value="Genomic_DNA"/>
</dbReference>
<evidence type="ECO:0000256" key="3">
    <source>
        <dbReference type="ARBA" id="ARBA00022840"/>
    </source>
</evidence>
<dbReference type="Pfam" id="PF00391">
    <property type="entry name" value="PEP-utilizers"/>
    <property type="match status" value="1"/>
</dbReference>
<comment type="similarity">
    <text evidence="1">Belongs to the PEP-utilizing enzyme family.</text>
</comment>
<dbReference type="InterPro" id="IPR036637">
    <property type="entry name" value="Phosphohistidine_dom_sf"/>
</dbReference>
<organism evidence="5 6">
    <name type="scientific">Candidatus Uhrbacteria bacterium RIFCSPLOWO2_01_FULL_47_25</name>
    <dbReference type="NCBI Taxonomy" id="1802402"/>
    <lineage>
        <taxon>Bacteria</taxon>
        <taxon>Candidatus Uhriibacteriota</taxon>
    </lineage>
</organism>
<sequence length="108" mass="11299">MGAPIFHGIGASTGEAEGAVRIVRSHADSSRFQDGDVLVTKITDPTMVAMMGRAAAIICDIGSITSHPSIVSREMGIPCVVNTQVATTTLRDGQRVRVNGSTGEVYLI</sequence>
<dbReference type="InterPro" id="IPR006319">
    <property type="entry name" value="PEP_synth"/>
</dbReference>
<proteinExistence type="inferred from homology"/>
<feature type="domain" description="PEP-utilising enzyme mobile" evidence="4">
    <location>
        <begin position="32"/>
        <end position="103"/>
    </location>
</feature>
<reference evidence="5 6" key="1">
    <citation type="journal article" date="2016" name="Nat. Commun.">
        <title>Thousands of microbial genomes shed light on interconnected biogeochemical processes in an aquifer system.</title>
        <authorList>
            <person name="Anantharaman K."/>
            <person name="Brown C.T."/>
            <person name="Hug L.A."/>
            <person name="Sharon I."/>
            <person name="Castelle C.J."/>
            <person name="Probst A.J."/>
            <person name="Thomas B.C."/>
            <person name="Singh A."/>
            <person name="Wilkins M.J."/>
            <person name="Karaoz U."/>
            <person name="Brodie E.L."/>
            <person name="Williams K.H."/>
            <person name="Hubbard S.S."/>
            <person name="Banfield J.F."/>
        </authorList>
    </citation>
    <scope>NUCLEOTIDE SEQUENCE [LARGE SCALE GENOMIC DNA]</scope>
</reference>
<protein>
    <recommendedName>
        <fullName evidence="4">PEP-utilising enzyme mobile domain-containing protein</fullName>
    </recommendedName>
</protein>
<evidence type="ECO:0000313" key="5">
    <source>
        <dbReference type="EMBL" id="OGL81148.1"/>
    </source>
</evidence>
<dbReference type="PANTHER" id="PTHR43030:SF1">
    <property type="entry name" value="PHOSPHOENOLPYRUVATE SYNTHASE"/>
    <property type="match status" value="1"/>
</dbReference>
<accession>A0A1F7UTW6</accession>
<comment type="caution">
    <text evidence="5">The sequence shown here is derived from an EMBL/GenBank/DDBJ whole genome shotgun (WGS) entry which is preliminary data.</text>
</comment>
<gene>
    <name evidence="5" type="ORF">A2936_00930</name>
</gene>
<dbReference type="AlphaFoldDB" id="A0A1F7UTW6"/>
<evidence type="ECO:0000313" key="6">
    <source>
        <dbReference type="Proteomes" id="UP000176846"/>
    </source>
</evidence>
<dbReference type="Gene3D" id="3.50.30.10">
    <property type="entry name" value="Phosphohistidine domain"/>
    <property type="match status" value="1"/>
</dbReference>
<dbReference type="PANTHER" id="PTHR43030">
    <property type="entry name" value="PHOSPHOENOLPYRUVATE SYNTHASE"/>
    <property type="match status" value="1"/>
</dbReference>
<dbReference type="SUPFAM" id="SSF52009">
    <property type="entry name" value="Phosphohistidine domain"/>
    <property type="match status" value="1"/>
</dbReference>
<dbReference type="InterPro" id="IPR008279">
    <property type="entry name" value="PEP-util_enz_mobile_dom"/>
</dbReference>
<evidence type="ECO:0000259" key="4">
    <source>
        <dbReference type="Pfam" id="PF00391"/>
    </source>
</evidence>
<dbReference type="GO" id="GO:0005524">
    <property type="term" value="F:ATP binding"/>
    <property type="evidence" value="ECO:0007669"/>
    <property type="project" value="UniProtKB-KW"/>
</dbReference>
<keyword evidence="3" id="KW-0067">ATP-binding</keyword>
<name>A0A1F7UTW6_9BACT</name>